<dbReference type="Proteomes" id="UP000540919">
    <property type="component" value="Unassembled WGS sequence"/>
</dbReference>
<name>A0ABX2NAZ5_9FIRM</name>
<proteinExistence type="predicted"/>
<evidence type="ECO:0000313" key="1">
    <source>
        <dbReference type="EMBL" id="NVF11887.1"/>
    </source>
</evidence>
<accession>A0ABX2NAZ5</accession>
<evidence type="ECO:0000313" key="2">
    <source>
        <dbReference type="Proteomes" id="UP000540919"/>
    </source>
</evidence>
<dbReference type="RefSeq" id="WP_176269935.1">
    <property type="nucleotide sequence ID" value="NZ_JABVBA010000007.1"/>
</dbReference>
<reference evidence="1 2" key="1">
    <citation type="submission" date="2020-06" db="EMBL/GenBank/DDBJ databases">
        <title>Anaerococcus sp. nov., isolated form swine feces.</title>
        <authorList>
            <person name="Yu S."/>
        </authorList>
    </citation>
    <scope>NUCLEOTIDE SEQUENCE [LARGE SCALE GENOMIC DNA]</scope>
    <source>
        <strain evidence="1 2">AGMB00486</strain>
    </source>
</reference>
<gene>
    <name evidence="1" type="ORF">HV819_07835</name>
</gene>
<comment type="caution">
    <text evidence="1">The sequence shown here is derived from an EMBL/GenBank/DDBJ whole genome shotgun (WGS) entry which is preliminary data.</text>
</comment>
<organism evidence="1 2">
    <name type="scientific">Anaerococcus faecalis</name>
    <dbReference type="NCBI Taxonomy" id="2742993"/>
    <lineage>
        <taxon>Bacteria</taxon>
        <taxon>Bacillati</taxon>
        <taxon>Bacillota</taxon>
        <taxon>Tissierellia</taxon>
        <taxon>Tissierellales</taxon>
        <taxon>Peptoniphilaceae</taxon>
        <taxon>Anaerococcus</taxon>
    </lineage>
</organism>
<dbReference type="EMBL" id="JABVBA010000007">
    <property type="protein sequence ID" value="NVF11887.1"/>
    <property type="molecule type" value="Genomic_DNA"/>
</dbReference>
<dbReference type="InterPro" id="IPR008577">
    <property type="entry name" value="DUF859"/>
</dbReference>
<sequence>MATYSKTINNGTGTIHLEIRQQSQNIANNTSTVYYNLYIQGVGGYGFWNNYHTGKTSVVINGSTVHNQTGRDFDLRGGGSQQLASGTTTVKHNEDGSKSFSFSASLWSTSATGYVSGNFSLSKIPRASSFSLQNSSGTNITSIYAGNDVKIAIDKKVSSFTHTVKVSYSGNSETIVDKTSSNSVNWSNSTNVMTNYMKNLKNMNLTFTLETYDGNTRIGTSSKNLTLNVPSSAGPSINSVDITEANQNKINIIGSSPFYQHLTDLRIKTNGSGKYGASIKSVNVSIGPYNVSGQDAIIKDINLTGSQSVKITVNDSRDMSASTTRTINLNPYNLPNISFFNAYRDSANSRLGKARLSLESTVIDNKNPLSVVVELTEKGSNSWKTVYSATVGNGRFNDEINLGASLDDFKAYDVRARISDKFKSHMALSVVPASPQSLVIGASKPVVGIGKVPEIDKGLEVDGIIKVDGDGEKKAEFCGDFGSRLDFIIKGVRTNWFGTWGKDLFFSGNVNFMNNIAIKEKIVPYNSSQNKPFDVSLNGLSGYIKATRDPLGHVHLWGKVKISGANPTNRWSVWGSVPASWGPKVMLPILAQNGGYVIVGLGITSGGGITWIGQKGNSYSPSVGDSFEIDMIYRAGDADW</sequence>
<keyword evidence="2" id="KW-1185">Reference proteome</keyword>
<protein>
    <submittedName>
        <fullName evidence="1">Uncharacterized protein</fullName>
    </submittedName>
</protein>
<dbReference type="Pfam" id="PF05895">
    <property type="entry name" value="DUF859"/>
    <property type="match status" value="1"/>
</dbReference>